<feature type="compositionally biased region" description="Basic and acidic residues" evidence="1">
    <location>
        <begin position="575"/>
        <end position="584"/>
    </location>
</feature>
<sequence>MPGYASRIPSLKGTPRLQATGLKSAASNNWRNRAAGTSLPETNSITGQRSCDSSEDSYVRAQMEAGNIISDAQYRYLRDKKASWEHVVSAPGMGIPSSSSSNSADYAGEGTKVQLKRVKPIYTAVNGRTIALPNRFVLDLVAVDPHNTPLSSQLGDLKSLNGHATFRRISTEDSDKLFLELQQLARSSEETFSSAASGSSKSQGFSQKSQTLRRPIGFDGADSATIRPRVSKPAPSPAASVADEPARYQKLLSRLHLRPETSASHHQGPAAATLTARRAVDPAIMALKAKTETQTEPLERRELDDRFNEAKRIYLAEQRDSQKRAGQHNQTDSGYGPSSRGQHSSDHSTGDNSQHEAHHHREQPFLNPAAAEFKSTHQESADPNGSTFQNDVPRFSPKKLLSRQPLTNIFPDVMSDTKAGKEGSPSQQVRQAAPEPSTQHGSQHINGGSNPNATPPSPSSGFPTLANAETFHSWYETFGFAPPFFVPQGASPMMGTVAAAGISAGTPPAMNNGFNTFSTSGTGPVPMYPQAAMPGGMNPYHTMAAPFAPAIPPQFASHGRNGKRYPPYYPAPPPKPREPDAAQQNDYEKYLEWRKSNEPGYYMQCKIRQANRVMRQFQRQNPGQAKAAAIATNAAAAAERRKKTEEIKEKFKKGVHERSQGLETEVEVAA</sequence>
<feature type="compositionally biased region" description="Low complexity" evidence="1">
    <location>
        <begin position="231"/>
        <end position="243"/>
    </location>
</feature>
<feature type="region of interest" description="Disordered" evidence="1">
    <location>
        <begin position="317"/>
        <end position="361"/>
    </location>
</feature>
<reference evidence="2" key="1">
    <citation type="journal article" date="2023" name="Mol. Phylogenet. Evol.">
        <title>Genome-scale phylogeny and comparative genomics of the fungal order Sordariales.</title>
        <authorList>
            <person name="Hensen N."/>
            <person name="Bonometti L."/>
            <person name="Westerberg I."/>
            <person name="Brannstrom I.O."/>
            <person name="Guillou S."/>
            <person name="Cros-Aarteil S."/>
            <person name="Calhoun S."/>
            <person name="Haridas S."/>
            <person name="Kuo A."/>
            <person name="Mondo S."/>
            <person name="Pangilinan J."/>
            <person name="Riley R."/>
            <person name="LaButti K."/>
            <person name="Andreopoulos B."/>
            <person name="Lipzen A."/>
            <person name="Chen C."/>
            <person name="Yan M."/>
            <person name="Daum C."/>
            <person name="Ng V."/>
            <person name="Clum A."/>
            <person name="Steindorff A."/>
            <person name="Ohm R.A."/>
            <person name="Martin F."/>
            <person name="Silar P."/>
            <person name="Natvig D.O."/>
            <person name="Lalanne C."/>
            <person name="Gautier V."/>
            <person name="Ament-Velasquez S.L."/>
            <person name="Kruys A."/>
            <person name="Hutchinson M.I."/>
            <person name="Powell A.J."/>
            <person name="Barry K."/>
            <person name="Miller A.N."/>
            <person name="Grigoriev I.V."/>
            <person name="Debuchy R."/>
            <person name="Gladieux P."/>
            <person name="Hiltunen Thoren M."/>
            <person name="Johannesson H."/>
        </authorList>
    </citation>
    <scope>NUCLEOTIDE SEQUENCE</scope>
    <source>
        <strain evidence="2">CBS 141.50</strain>
    </source>
</reference>
<keyword evidence="3" id="KW-1185">Reference proteome</keyword>
<dbReference type="AlphaFoldDB" id="A0AAN6V5A1"/>
<protein>
    <submittedName>
        <fullName evidence="2">Uncharacterized protein</fullName>
    </submittedName>
</protein>
<feature type="compositionally biased region" description="Polar residues" evidence="1">
    <location>
        <begin position="424"/>
        <end position="445"/>
    </location>
</feature>
<feature type="compositionally biased region" description="Polar residues" evidence="1">
    <location>
        <begin position="39"/>
        <end position="51"/>
    </location>
</feature>
<feature type="compositionally biased region" description="Low complexity" evidence="1">
    <location>
        <begin position="26"/>
        <end position="35"/>
    </location>
</feature>
<feature type="region of interest" description="Disordered" evidence="1">
    <location>
        <begin position="192"/>
        <end position="244"/>
    </location>
</feature>
<name>A0AAN6V5A1_9PEZI</name>
<feature type="region of interest" description="Disordered" evidence="1">
    <location>
        <begin position="554"/>
        <end position="584"/>
    </location>
</feature>
<evidence type="ECO:0000256" key="1">
    <source>
        <dbReference type="SAM" id="MobiDB-lite"/>
    </source>
</evidence>
<feature type="region of interest" description="Disordered" evidence="1">
    <location>
        <begin position="373"/>
        <end position="465"/>
    </location>
</feature>
<dbReference type="GeneID" id="87817100"/>
<dbReference type="Proteomes" id="UP001302676">
    <property type="component" value="Unassembled WGS sequence"/>
</dbReference>
<feature type="region of interest" description="Disordered" evidence="1">
    <location>
        <begin position="26"/>
        <end position="53"/>
    </location>
</feature>
<evidence type="ECO:0000313" key="3">
    <source>
        <dbReference type="Proteomes" id="UP001302676"/>
    </source>
</evidence>
<proteinExistence type="predicted"/>
<feature type="compositionally biased region" description="Basic and acidic residues" evidence="1">
    <location>
        <begin position="343"/>
        <end position="356"/>
    </location>
</feature>
<organism evidence="2 3">
    <name type="scientific">Dichotomopilus funicola</name>
    <dbReference type="NCBI Taxonomy" id="1934379"/>
    <lineage>
        <taxon>Eukaryota</taxon>
        <taxon>Fungi</taxon>
        <taxon>Dikarya</taxon>
        <taxon>Ascomycota</taxon>
        <taxon>Pezizomycotina</taxon>
        <taxon>Sordariomycetes</taxon>
        <taxon>Sordariomycetidae</taxon>
        <taxon>Sordariales</taxon>
        <taxon>Chaetomiaceae</taxon>
        <taxon>Dichotomopilus</taxon>
    </lineage>
</organism>
<comment type="caution">
    <text evidence="2">The sequence shown here is derived from an EMBL/GenBank/DDBJ whole genome shotgun (WGS) entry which is preliminary data.</text>
</comment>
<gene>
    <name evidence="2" type="ORF">C8A04DRAFT_28003</name>
</gene>
<evidence type="ECO:0000313" key="2">
    <source>
        <dbReference type="EMBL" id="KAK4144315.1"/>
    </source>
</evidence>
<accession>A0AAN6V5A1</accession>
<dbReference type="RefSeq" id="XP_062637686.1">
    <property type="nucleotide sequence ID" value="XM_062780487.1"/>
</dbReference>
<feature type="compositionally biased region" description="Polar residues" evidence="1">
    <location>
        <begin position="381"/>
        <end position="390"/>
    </location>
</feature>
<reference evidence="2" key="2">
    <citation type="submission" date="2023-05" db="EMBL/GenBank/DDBJ databases">
        <authorList>
            <consortium name="Lawrence Berkeley National Laboratory"/>
            <person name="Steindorff A."/>
            <person name="Hensen N."/>
            <person name="Bonometti L."/>
            <person name="Westerberg I."/>
            <person name="Brannstrom I.O."/>
            <person name="Guillou S."/>
            <person name="Cros-Aarteil S."/>
            <person name="Calhoun S."/>
            <person name="Haridas S."/>
            <person name="Kuo A."/>
            <person name="Mondo S."/>
            <person name="Pangilinan J."/>
            <person name="Riley R."/>
            <person name="Labutti K."/>
            <person name="Andreopoulos B."/>
            <person name="Lipzen A."/>
            <person name="Chen C."/>
            <person name="Yanf M."/>
            <person name="Daum C."/>
            <person name="Ng V."/>
            <person name="Clum A."/>
            <person name="Ohm R."/>
            <person name="Martin F."/>
            <person name="Silar P."/>
            <person name="Natvig D."/>
            <person name="Lalanne C."/>
            <person name="Gautier V."/>
            <person name="Ament-Velasquez S.L."/>
            <person name="Kruys A."/>
            <person name="Hutchinson M.I."/>
            <person name="Powell A.J."/>
            <person name="Barry K."/>
            <person name="Miller A.N."/>
            <person name="Grigoriev I.V."/>
            <person name="Debuchy R."/>
            <person name="Gladieux P."/>
            <person name="Thoren M.H."/>
            <person name="Johannesson H."/>
        </authorList>
    </citation>
    <scope>NUCLEOTIDE SEQUENCE</scope>
    <source>
        <strain evidence="2">CBS 141.50</strain>
    </source>
</reference>
<feature type="compositionally biased region" description="Low complexity" evidence="1">
    <location>
        <begin position="192"/>
        <end position="210"/>
    </location>
</feature>
<dbReference type="EMBL" id="MU853578">
    <property type="protein sequence ID" value="KAK4144315.1"/>
    <property type="molecule type" value="Genomic_DNA"/>
</dbReference>